<gene>
    <name evidence="3" type="ORF">CR513_41344</name>
</gene>
<dbReference type="PANTHER" id="PTHR35317">
    <property type="entry name" value="OS04G0629600 PROTEIN"/>
    <property type="match status" value="1"/>
</dbReference>
<comment type="caution">
    <text evidence="3">The sequence shown here is derived from an EMBL/GenBank/DDBJ whole genome shotgun (WGS) entry which is preliminary data.</text>
</comment>
<feature type="region of interest" description="Disordered" evidence="1">
    <location>
        <begin position="292"/>
        <end position="312"/>
    </location>
</feature>
<feature type="domain" description="Retrovirus-related Pol polyprotein from transposon TNT 1-94-like beta-barrel" evidence="2">
    <location>
        <begin position="169"/>
        <end position="223"/>
    </location>
</feature>
<proteinExistence type="predicted"/>
<dbReference type="Proteomes" id="UP000257109">
    <property type="component" value="Unassembled WGS sequence"/>
</dbReference>
<evidence type="ECO:0000313" key="4">
    <source>
        <dbReference type="Proteomes" id="UP000257109"/>
    </source>
</evidence>
<dbReference type="OrthoDB" id="1711498at2759"/>
<dbReference type="AlphaFoldDB" id="A0A371FJ96"/>
<organism evidence="3 4">
    <name type="scientific">Mucuna pruriens</name>
    <name type="common">Velvet bean</name>
    <name type="synonym">Dolichos pruriens</name>
    <dbReference type="NCBI Taxonomy" id="157652"/>
    <lineage>
        <taxon>Eukaryota</taxon>
        <taxon>Viridiplantae</taxon>
        <taxon>Streptophyta</taxon>
        <taxon>Embryophyta</taxon>
        <taxon>Tracheophyta</taxon>
        <taxon>Spermatophyta</taxon>
        <taxon>Magnoliopsida</taxon>
        <taxon>eudicotyledons</taxon>
        <taxon>Gunneridae</taxon>
        <taxon>Pentapetalae</taxon>
        <taxon>rosids</taxon>
        <taxon>fabids</taxon>
        <taxon>Fabales</taxon>
        <taxon>Fabaceae</taxon>
        <taxon>Papilionoideae</taxon>
        <taxon>50 kb inversion clade</taxon>
        <taxon>NPAAA clade</taxon>
        <taxon>indigoferoid/millettioid clade</taxon>
        <taxon>Phaseoleae</taxon>
        <taxon>Mucuna</taxon>
    </lineage>
</organism>
<evidence type="ECO:0000313" key="3">
    <source>
        <dbReference type="EMBL" id="RDX78385.1"/>
    </source>
</evidence>
<name>A0A371FJ96_MUCPR</name>
<keyword evidence="4" id="KW-1185">Reference proteome</keyword>
<dbReference type="EMBL" id="QJKJ01008883">
    <property type="protein sequence ID" value="RDX78385.1"/>
    <property type="molecule type" value="Genomic_DNA"/>
</dbReference>
<reference evidence="3" key="1">
    <citation type="submission" date="2018-05" db="EMBL/GenBank/DDBJ databases">
        <title>Draft genome of Mucuna pruriens seed.</title>
        <authorList>
            <person name="Nnadi N.E."/>
            <person name="Vos R."/>
            <person name="Hasami M.H."/>
            <person name="Devisetty U.K."/>
            <person name="Aguiy J.C."/>
        </authorList>
    </citation>
    <scope>NUCLEOTIDE SEQUENCE [LARGE SCALE GENOMIC DNA]</scope>
    <source>
        <strain evidence="3">JCA_2017</strain>
    </source>
</reference>
<evidence type="ECO:0000256" key="1">
    <source>
        <dbReference type="SAM" id="MobiDB-lite"/>
    </source>
</evidence>
<feature type="non-terminal residue" evidence="3">
    <location>
        <position position="1"/>
    </location>
</feature>
<protein>
    <recommendedName>
        <fullName evidence="2">Retrovirus-related Pol polyprotein from transposon TNT 1-94-like beta-barrel domain-containing protein</fullName>
    </recommendedName>
</protein>
<dbReference type="InterPro" id="IPR054722">
    <property type="entry name" value="PolX-like_BBD"/>
</dbReference>
<evidence type="ECO:0000259" key="2">
    <source>
        <dbReference type="Pfam" id="PF22936"/>
    </source>
</evidence>
<dbReference type="Pfam" id="PF22936">
    <property type="entry name" value="Pol_BBD"/>
    <property type="match status" value="1"/>
</dbReference>
<dbReference type="Pfam" id="PF14223">
    <property type="entry name" value="Retrotran_gag_2"/>
    <property type="match status" value="1"/>
</dbReference>
<accession>A0A371FJ96</accession>
<dbReference type="PANTHER" id="PTHR35317:SF11">
    <property type="entry name" value="CCHC-TYPE DOMAIN-CONTAINING PROTEIN"/>
    <property type="match status" value="1"/>
</dbReference>
<sequence length="312" mass="35119">MKESKTIKKYSDKLLSIANKIRLLGSDFADSRIVEKILRYEASITSLENSKDLSKITLAEVLHALMAQEQRRLMREDCVVEGALPAKHHDAGYNKKKFFKKNQPTRARIQQTTKTKARVKRKVTHLVSIAKKWAILNLDVGGDPTQSAVGEEQLFVATCFAISNSSEKWLIDSGCTNHMTFGRDLFKELDTSIVSKVKIGNGERIVVKGKDISAIENANDNKVFKLEMKGKRFALDPMKEEQKAFSITAIATSSAKPAKSHSVTRPPPSAGVVKDVDRKVIRRSVHKMKNLLVREDENQRKPCRRMEEAKLS</sequence>